<accession>A0A1I4LMI3</accession>
<dbReference type="Proteomes" id="UP000198519">
    <property type="component" value="Unassembled WGS sequence"/>
</dbReference>
<keyword evidence="2" id="KW-1185">Reference proteome</keyword>
<proteinExistence type="predicted"/>
<gene>
    <name evidence="1" type="ORF">SAMN04487963_0553</name>
</gene>
<sequence length="82" mass="9625">MKDIAFSREQKERMVSKIKTYFSDELQQDIGGFEAEFLIDFLSKELGPHFYNRGLLDAQQVLNEKMDEVGYVLQELEQPEGY</sequence>
<evidence type="ECO:0000313" key="1">
    <source>
        <dbReference type="EMBL" id="SFL92111.1"/>
    </source>
</evidence>
<dbReference type="STRING" id="488535.SAMN04487963_0553"/>
<dbReference type="EMBL" id="FOUE01000001">
    <property type="protein sequence ID" value="SFL92111.1"/>
    <property type="molecule type" value="Genomic_DNA"/>
</dbReference>
<organism evidence="1 2">
    <name type="scientific">Marinobacter zhejiangensis</name>
    <dbReference type="NCBI Taxonomy" id="488535"/>
    <lineage>
        <taxon>Bacteria</taxon>
        <taxon>Pseudomonadati</taxon>
        <taxon>Pseudomonadota</taxon>
        <taxon>Gammaproteobacteria</taxon>
        <taxon>Pseudomonadales</taxon>
        <taxon>Marinobacteraceae</taxon>
        <taxon>Marinobacter</taxon>
    </lineage>
</organism>
<evidence type="ECO:0000313" key="2">
    <source>
        <dbReference type="Proteomes" id="UP000198519"/>
    </source>
</evidence>
<protein>
    <submittedName>
        <fullName evidence="1">Uncharacterized conserved protein, DUF2164 family</fullName>
    </submittedName>
</protein>
<dbReference type="AlphaFoldDB" id="A0A1I4LMI3"/>
<dbReference type="Pfam" id="PF09932">
    <property type="entry name" value="DUF2164"/>
    <property type="match status" value="1"/>
</dbReference>
<dbReference type="InterPro" id="IPR018680">
    <property type="entry name" value="DUF2164"/>
</dbReference>
<reference evidence="2" key="1">
    <citation type="submission" date="2016-10" db="EMBL/GenBank/DDBJ databases">
        <authorList>
            <person name="Varghese N."/>
            <person name="Submissions S."/>
        </authorList>
    </citation>
    <scope>NUCLEOTIDE SEQUENCE [LARGE SCALE GENOMIC DNA]</scope>
    <source>
        <strain evidence="2">CGMCC 1.7061</strain>
    </source>
</reference>
<name>A0A1I4LMI3_9GAMM</name>
<dbReference type="OrthoDB" id="6629495at2"/>